<comment type="caution">
    <text evidence="2">The sequence shown here is derived from an EMBL/GenBank/DDBJ whole genome shotgun (WGS) entry which is preliminary data.</text>
</comment>
<reference evidence="2 3" key="1">
    <citation type="journal article" date="2019" name="Nat. Med.">
        <title>A library of human gut bacterial isolates paired with longitudinal multiomics data enables mechanistic microbiome research.</title>
        <authorList>
            <person name="Poyet M."/>
            <person name="Groussin M."/>
            <person name="Gibbons S.M."/>
            <person name="Avila-Pacheco J."/>
            <person name="Jiang X."/>
            <person name="Kearney S.M."/>
            <person name="Perrotta A.R."/>
            <person name="Berdy B."/>
            <person name="Zhao S."/>
            <person name="Lieberman T.D."/>
            <person name="Swanson P.K."/>
            <person name="Smith M."/>
            <person name="Roesemann S."/>
            <person name="Alexander J.E."/>
            <person name="Rich S.A."/>
            <person name="Livny J."/>
            <person name="Vlamakis H."/>
            <person name="Clish C."/>
            <person name="Bullock K."/>
            <person name="Deik A."/>
            <person name="Scott J."/>
            <person name="Pierce K.A."/>
            <person name="Xavier R.J."/>
            <person name="Alm E.J."/>
        </authorList>
    </citation>
    <scope>NUCLEOTIDE SEQUENCE [LARGE SCALE GENOMIC DNA]</scope>
    <source>
        <strain evidence="2 3">BIOML-A266</strain>
    </source>
</reference>
<dbReference type="AlphaFoldDB" id="A0A5B3H6R3"/>
<dbReference type="EMBL" id="VVXH01000001">
    <property type="protein sequence ID" value="KAA2381312.1"/>
    <property type="molecule type" value="Genomic_DNA"/>
</dbReference>
<feature type="region of interest" description="Disordered" evidence="1">
    <location>
        <begin position="77"/>
        <end position="96"/>
    </location>
</feature>
<name>A0A5B3H6R3_9BACT</name>
<dbReference type="GeneID" id="73803003"/>
<accession>A0A5B3H6R3</accession>
<proteinExistence type="predicted"/>
<evidence type="ECO:0000313" key="3">
    <source>
        <dbReference type="Proteomes" id="UP000322940"/>
    </source>
</evidence>
<sequence length="162" mass="18939">MRTLILCLIIGLLSACCPCKHLTTSTGTRDSLHVEIRHRTIWIPDTVRVQLPAERTEQTVRQDSSHLETSAAVSDARINPDGSLSHSLENKTDDREIPTQRPIEYRDSIVYRDREVEVEKIVEVERKLTWWQQTQIRGFWVTIIIILVLLRKKIFPLIRRFI</sequence>
<protein>
    <submittedName>
        <fullName evidence="2">Uncharacterized protein</fullName>
    </submittedName>
</protein>
<dbReference type="RefSeq" id="WP_004328666.1">
    <property type="nucleotide sequence ID" value="NZ_JANFXN010000003.1"/>
</dbReference>
<organism evidence="2 3">
    <name type="scientific">Alistipes onderdonkii</name>
    <dbReference type="NCBI Taxonomy" id="328813"/>
    <lineage>
        <taxon>Bacteria</taxon>
        <taxon>Pseudomonadati</taxon>
        <taxon>Bacteroidota</taxon>
        <taxon>Bacteroidia</taxon>
        <taxon>Bacteroidales</taxon>
        <taxon>Rikenellaceae</taxon>
        <taxon>Alistipes</taxon>
    </lineage>
</organism>
<dbReference type="PROSITE" id="PS51257">
    <property type="entry name" value="PROKAR_LIPOPROTEIN"/>
    <property type="match status" value="1"/>
</dbReference>
<dbReference type="Proteomes" id="UP000322940">
    <property type="component" value="Unassembled WGS sequence"/>
</dbReference>
<gene>
    <name evidence="2" type="ORF">F2Y10_02175</name>
</gene>
<evidence type="ECO:0000256" key="1">
    <source>
        <dbReference type="SAM" id="MobiDB-lite"/>
    </source>
</evidence>
<evidence type="ECO:0000313" key="2">
    <source>
        <dbReference type="EMBL" id="KAA2381312.1"/>
    </source>
</evidence>